<reference evidence="1 2" key="1">
    <citation type="submission" date="2018-04" db="EMBL/GenBank/DDBJ databases">
        <title>Thalassorhabdus spongiae gen. nov., sp. nov., isolated from a marine sponge in South-West Iceland.</title>
        <authorList>
            <person name="Knobloch S."/>
            <person name="Daussin A."/>
            <person name="Johannsson R."/>
            <person name="Marteinsson V.T."/>
        </authorList>
    </citation>
    <scope>NUCLEOTIDE SEQUENCE [LARGE SCALE GENOMIC DNA]</scope>
    <source>
        <strain evidence="1 2">Hp12</strain>
    </source>
</reference>
<protein>
    <submittedName>
        <fullName evidence="1">Uncharacterized protein</fullName>
    </submittedName>
</protein>
<comment type="caution">
    <text evidence="1">The sequence shown here is derived from an EMBL/GenBank/DDBJ whole genome shotgun (WGS) entry which is preliminary data.</text>
</comment>
<name>A0A2V1H2E8_9GAMM</name>
<organism evidence="1 2">
    <name type="scientific">Pelagibaculum spongiae</name>
    <dbReference type="NCBI Taxonomy" id="2080658"/>
    <lineage>
        <taxon>Bacteria</taxon>
        <taxon>Pseudomonadati</taxon>
        <taxon>Pseudomonadota</taxon>
        <taxon>Gammaproteobacteria</taxon>
        <taxon>Oceanospirillales</taxon>
        <taxon>Pelagibaculum</taxon>
    </lineage>
</organism>
<accession>A0A2V1H2E8</accession>
<evidence type="ECO:0000313" key="1">
    <source>
        <dbReference type="EMBL" id="PVZ70561.1"/>
    </source>
</evidence>
<keyword evidence="2" id="KW-1185">Reference proteome</keyword>
<evidence type="ECO:0000313" key="2">
    <source>
        <dbReference type="Proteomes" id="UP000244906"/>
    </source>
</evidence>
<proteinExistence type="predicted"/>
<gene>
    <name evidence="1" type="ORF">DC094_08245</name>
</gene>
<sequence>MDLDETLFTSKKRIEASRQGGLYHGTAISPSQLSNIGDNCTKLFRFDNGHYSGRIVYPLYPVLHKRLFASLCLQPHKSFHTHSDLIESDTIVIILTDGHYDIESIRLALTETFGLYQAFRNIYIFNYYSFFTPDKIIRRSLSGSGDRYLSPEQSKIGKIKYFLDVQDIKSCDVTIVDDNPLNLLAAQTFGYSFIDSSAADYCSKMHSYLGQLAKTANSLLSGQVIRRSESMPLLTSFNLLAIEDSSSEASSDGFDMIPDD</sequence>
<dbReference type="Proteomes" id="UP000244906">
    <property type="component" value="Unassembled WGS sequence"/>
</dbReference>
<dbReference type="AlphaFoldDB" id="A0A2V1H2E8"/>
<dbReference type="EMBL" id="QDDL01000002">
    <property type="protein sequence ID" value="PVZ70561.1"/>
    <property type="molecule type" value="Genomic_DNA"/>
</dbReference>